<feature type="domain" description="PAC" evidence="11">
    <location>
        <begin position="244"/>
        <end position="304"/>
    </location>
</feature>
<dbReference type="Pfam" id="PF00072">
    <property type="entry name" value="Response_reg"/>
    <property type="match status" value="1"/>
</dbReference>
<feature type="coiled-coil region" evidence="8">
    <location>
        <begin position="288"/>
        <end position="318"/>
    </location>
</feature>
<dbReference type="InterPro" id="IPR004358">
    <property type="entry name" value="Sig_transdc_His_kin-like_C"/>
</dbReference>
<dbReference type="Gene3D" id="3.30.565.10">
    <property type="entry name" value="Histidine kinase-like ATPase, C-terminal domain"/>
    <property type="match status" value="1"/>
</dbReference>
<dbReference type="SUPFAM" id="SSF55874">
    <property type="entry name" value="ATPase domain of HSP90 chaperone/DNA topoisomerase II/histidine kinase"/>
    <property type="match status" value="1"/>
</dbReference>
<dbReference type="PRINTS" id="PR00344">
    <property type="entry name" value="BCTRLSENSOR"/>
</dbReference>
<dbReference type="PROSITE" id="PS50109">
    <property type="entry name" value="HIS_KIN"/>
    <property type="match status" value="1"/>
</dbReference>
<evidence type="ECO:0000256" key="5">
    <source>
        <dbReference type="ARBA" id="ARBA00022777"/>
    </source>
</evidence>
<evidence type="ECO:0000259" key="10">
    <source>
        <dbReference type="PROSITE" id="PS50110"/>
    </source>
</evidence>
<dbReference type="InterPro" id="IPR000700">
    <property type="entry name" value="PAS-assoc_C"/>
</dbReference>
<name>A0AAU9CMA8_9BACT</name>
<accession>A0AAU9CMA8</accession>
<dbReference type="InterPro" id="IPR050736">
    <property type="entry name" value="Sensor_HK_Regulatory"/>
</dbReference>
<dbReference type="SUPFAM" id="SSF52172">
    <property type="entry name" value="CheY-like"/>
    <property type="match status" value="1"/>
</dbReference>
<dbReference type="InterPro" id="IPR036890">
    <property type="entry name" value="HATPase_C_sf"/>
</dbReference>
<dbReference type="InterPro" id="IPR003661">
    <property type="entry name" value="HisK_dim/P_dom"/>
</dbReference>
<dbReference type="EC" id="2.7.13.3" evidence="2"/>
<evidence type="ECO:0000256" key="4">
    <source>
        <dbReference type="ARBA" id="ARBA00022679"/>
    </source>
</evidence>
<evidence type="ECO:0000313" key="13">
    <source>
        <dbReference type="Proteomes" id="UP001348817"/>
    </source>
</evidence>
<evidence type="ECO:0000256" key="3">
    <source>
        <dbReference type="ARBA" id="ARBA00022553"/>
    </source>
</evidence>
<reference evidence="12 13" key="1">
    <citation type="submission" date="2021-12" db="EMBL/GenBank/DDBJ databases">
        <title>Genome sequencing of bacteria with rrn-lacking chromosome and rrn-plasmid.</title>
        <authorList>
            <person name="Anda M."/>
            <person name="Iwasaki W."/>
        </authorList>
    </citation>
    <scope>NUCLEOTIDE SEQUENCE [LARGE SCALE GENOMIC DNA]</scope>
    <source>
        <strain evidence="12 13">DSM 100852</strain>
    </source>
</reference>
<dbReference type="InterPro" id="IPR036097">
    <property type="entry name" value="HisK_dim/P_sf"/>
</dbReference>
<dbReference type="Gene3D" id="1.10.287.130">
    <property type="match status" value="1"/>
</dbReference>
<dbReference type="SUPFAM" id="SSF55785">
    <property type="entry name" value="PYP-like sensor domain (PAS domain)"/>
    <property type="match status" value="1"/>
</dbReference>
<dbReference type="CDD" id="cd00156">
    <property type="entry name" value="REC"/>
    <property type="match status" value="1"/>
</dbReference>
<dbReference type="InterPro" id="IPR011006">
    <property type="entry name" value="CheY-like_superfamily"/>
</dbReference>
<dbReference type="SMART" id="SM00448">
    <property type="entry name" value="REC"/>
    <property type="match status" value="1"/>
</dbReference>
<keyword evidence="6" id="KW-0902">Two-component regulatory system</keyword>
<dbReference type="InterPro" id="IPR035965">
    <property type="entry name" value="PAS-like_dom_sf"/>
</dbReference>
<feature type="domain" description="Histidine kinase" evidence="9">
    <location>
        <begin position="322"/>
        <end position="538"/>
    </location>
</feature>
<evidence type="ECO:0000256" key="6">
    <source>
        <dbReference type="ARBA" id="ARBA00023012"/>
    </source>
</evidence>
<dbReference type="InterPro" id="IPR001789">
    <property type="entry name" value="Sig_transdc_resp-reg_receiver"/>
</dbReference>
<gene>
    <name evidence="12" type="ORF">FUAX_15700</name>
</gene>
<keyword evidence="8" id="KW-0175">Coiled coil</keyword>
<evidence type="ECO:0000313" key="12">
    <source>
        <dbReference type="EMBL" id="BDD09138.1"/>
    </source>
</evidence>
<dbReference type="KEGG" id="fax:FUAX_15700"/>
<dbReference type="PANTHER" id="PTHR43711">
    <property type="entry name" value="TWO-COMPONENT HISTIDINE KINASE"/>
    <property type="match status" value="1"/>
</dbReference>
<dbReference type="Pfam" id="PF00512">
    <property type="entry name" value="HisKA"/>
    <property type="match status" value="1"/>
</dbReference>
<dbReference type="InterPro" id="IPR003594">
    <property type="entry name" value="HATPase_dom"/>
</dbReference>
<dbReference type="EMBL" id="AP025314">
    <property type="protein sequence ID" value="BDD09138.1"/>
    <property type="molecule type" value="Genomic_DNA"/>
</dbReference>
<dbReference type="SMART" id="SM00388">
    <property type="entry name" value="HisKA"/>
    <property type="match status" value="1"/>
</dbReference>
<organism evidence="12 13">
    <name type="scientific">Fulvitalea axinellae</name>
    <dbReference type="NCBI Taxonomy" id="1182444"/>
    <lineage>
        <taxon>Bacteria</taxon>
        <taxon>Pseudomonadati</taxon>
        <taxon>Bacteroidota</taxon>
        <taxon>Cytophagia</taxon>
        <taxon>Cytophagales</taxon>
        <taxon>Persicobacteraceae</taxon>
        <taxon>Fulvitalea</taxon>
    </lineage>
</organism>
<feature type="modified residue" description="4-aspartylphosphate" evidence="7">
    <location>
        <position position="59"/>
    </location>
</feature>
<dbReference type="FunFam" id="3.30.565.10:FF:000006">
    <property type="entry name" value="Sensor histidine kinase WalK"/>
    <property type="match status" value="1"/>
</dbReference>
<dbReference type="Gene3D" id="3.30.450.20">
    <property type="entry name" value="PAS domain"/>
    <property type="match status" value="1"/>
</dbReference>
<dbReference type="GO" id="GO:0000155">
    <property type="term" value="F:phosphorelay sensor kinase activity"/>
    <property type="evidence" value="ECO:0007669"/>
    <property type="project" value="InterPro"/>
</dbReference>
<evidence type="ECO:0000256" key="8">
    <source>
        <dbReference type="SAM" id="Coils"/>
    </source>
</evidence>
<evidence type="ECO:0000259" key="9">
    <source>
        <dbReference type="PROSITE" id="PS50109"/>
    </source>
</evidence>
<dbReference type="PROSITE" id="PS50110">
    <property type="entry name" value="RESPONSE_REGULATORY"/>
    <property type="match status" value="1"/>
</dbReference>
<sequence>MLYRNIKILLIDDDEDDYIITKDILDNIPNRSYKLDWISDYREGMRTIRHNDYDVYLIDYRLGARTGLEIIKEAIESGCSKPLILLTGQVDQEIDDQAFQIGAADYIYKGALNEHVLDRAVRYSLRHNENLFKIRKLNEELEERVYVRTRELAHAFKKLKRTNDKLQLQIEERRSAEKALRQSQRLYRAIASNFPNGAIFVFDTMRQLVFADGKELELYGLSGADYVGWNLERLKGLGVDHEALQRHFEVVLNGSGVTFELEVKGNVYELYAEPLLNTFGFVKQVLVVAQNISERKKAEAEVRKMLEKEKQLNELKSRFVSMASHEFRTPLSSILSSASLISRYEEAAQQDRRMKHVNRIKSNVSNLTGILNDFLSISKLEEGKTIYKPVEMDLGSFCTEVAEEMQALAKPSQTLYYEHEGEGGDVVLDPQILKNVAMNLLSNAIKYSEDGTDIFFRTGIEGEDITLSVRDQGMGIPEAEQHLLFSRFFRAENATNIQGTGLGLNIVRKYVDLMGGSINFESVQGKGTTFSIRLPRFSTVEKRKI</sequence>
<dbReference type="Pfam" id="PF02518">
    <property type="entry name" value="HATPase_c"/>
    <property type="match status" value="1"/>
</dbReference>
<dbReference type="PROSITE" id="PS50113">
    <property type="entry name" value="PAC"/>
    <property type="match status" value="1"/>
</dbReference>
<keyword evidence="5" id="KW-0418">Kinase</keyword>
<keyword evidence="4" id="KW-0808">Transferase</keyword>
<comment type="catalytic activity">
    <reaction evidence="1">
        <text>ATP + protein L-histidine = ADP + protein N-phospho-L-histidine.</text>
        <dbReference type="EC" id="2.7.13.3"/>
    </reaction>
</comment>
<dbReference type="Proteomes" id="UP001348817">
    <property type="component" value="Chromosome"/>
</dbReference>
<dbReference type="SUPFAM" id="SSF47384">
    <property type="entry name" value="Homodimeric domain of signal transducing histidine kinase"/>
    <property type="match status" value="1"/>
</dbReference>
<protein>
    <recommendedName>
        <fullName evidence="2">histidine kinase</fullName>
        <ecNumber evidence="2">2.7.13.3</ecNumber>
    </recommendedName>
</protein>
<dbReference type="RefSeq" id="WP_338394354.1">
    <property type="nucleotide sequence ID" value="NZ_AP025314.1"/>
</dbReference>
<dbReference type="InterPro" id="IPR005467">
    <property type="entry name" value="His_kinase_dom"/>
</dbReference>
<evidence type="ECO:0000256" key="2">
    <source>
        <dbReference type="ARBA" id="ARBA00012438"/>
    </source>
</evidence>
<keyword evidence="3 7" id="KW-0597">Phosphoprotein</keyword>
<evidence type="ECO:0000256" key="1">
    <source>
        <dbReference type="ARBA" id="ARBA00000085"/>
    </source>
</evidence>
<dbReference type="Gene3D" id="3.40.50.2300">
    <property type="match status" value="1"/>
</dbReference>
<evidence type="ECO:0000256" key="7">
    <source>
        <dbReference type="PROSITE-ProRule" id="PRU00169"/>
    </source>
</evidence>
<dbReference type="PANTHER" id="PTHR43711:SF26">
    <property type="entry name" value="SENSOR HISTIDINE KINASE RCSC"/>
    <property type="match status" value="1"/>
</dbReference>
<proteinExistence type="predicted"/>
<dbReference type="SMART" id="SM00387">
    <property type="entry name" value="HATPase_c"/>
    <property type="match status" value="1"/>
</dbReference>
<feature type="domain" description="Response regulatory" evidence="10">
    <location>
        <begin position="7"/>
        <end position="124"/>
    </location>
</feature>
<keyword evidence="13" id="KW-1185">Reference proteome</keyword>
<dbReference type="AlphaFoldDB" id="A0AAU9CMA8"/>
<dbReference type="CDD" id="cd00082">
    <property type="entry name" value="HisKA"/>
    <property type="match status" value="1"/>
</dbReference>
<evidence type="ECO:0000259" key="11">
    <source>
        <dbReference type="PROSITE" id="PS50113"/>
    </source>
</evidence>